<keyword evidence="4" id="KW-1185">Reference proteome</keyword>
<organism evidence="3 4">
    <name type="scientific">Mycena metata</name>
    <dbReference type="NCBI Taxonomy" id="1033252"/>
    <lineage>
        <taxon>Eukaryota</taxon>
        <taxon>Fungi</taxon>
        <taxon>Dikarya</taxon>
        <taxon>Basidiomycota</taxon>
        <taxon>Agaricomycotina</taxon>
        <taxon>Agaricomycetes</taxon>
        <taxon>Agaricomycetidae</taxon>
        <taxon>Agaricales</taxon>
        <taxon>Marasmiineae</taxon>
        <taxon>Mycenaceae</taxon>
        <taxon>Mycena</taxon>
    </lineage>
</organism>
<comment type="caution">
    <text evidence="3">The sequence shown here is derived from an EMBL/GenBank/DDBJ whole genome shotgun (WGS) entry which is preliminary data.</text>
</comment>
<proteinExistence type="predicted"/>
<dbReference type="EMBL" id="JARKIB010000029">
    <property type="protein sequence ID" value="KAJ7763892.1"/>
    <property type="molecule type" value="Genomic_DNA"/>
</dbReference>
<dbReference type="Pfam" id="PF20149">
    <property type="entry name" value="DUF6532"/>
    <property type="match status" value="1"/>
</dbReference>
<evidence type="ECO:0000259" key="2">
    <source>
        <dbReference type="Pfam" id="PF20149"/>
    </source>
</evidence>
<accession>A0AAD7JI69</accession>
<name>A0AAD7JI69_9AGAR</name>
<feature type="compositionally biased region" description="Acidic residues" evidence="1">
    <location>
        <begin position="132"/>
        <end position="141"/>
    </location>
</feature>
<protein>
    <recommendedName>
        <fullName evidence="2">DUF6532 domain-containing protein</fullName>
    </recommendedName>
</protein>
<dbReference type="AlphaFoldDB" id="A0AAD7JI69"/>
<feature type="compositionally biased region" description="Polar residues" evidence="1">
    <location>
        <begin position="31"/>
        <end position="40"/>
    </location>
</feature>
<evidence type="ECO:0000313" key="4">
    <source>
        <dbReference type="Proteomes" id="UP001215598"/>
    </source>
</evidence>
<dbReference type="InterPro" id="IPR045341">
    <property type="entry name" value="DUF6532"/>
</dbReference>
<dbReference type="Proteomes" id="UP001215598">
    <property type="component" value="Unassembled WGS sequence"/>
</dbReference>
<feature type="domain" description="DUF6532" evidence="2">
    <location>
        <begin position="198"/>
        <end position="381"/>
    </location>
</feature>
<feature type="compositionally biased region" description="Acidic residues" evidence="1">
    <location>
        <begin position="42"/>
        <end position="54"/>
    </location>
</feature>
<reference evidence="3" key="1">
    <citation type="submission" date="2023-03" db="EMBL/GenBank/DDBJ databases">
        <title>Massive genome expansion in bonnet fungi (Mycena s.s.) driven by repeated elements and novel gene families across ecological guilds.</title>
        <authorList>
            <consortium name="Lawrence Berkeley National Laboratory"/>
            <person name="Harder C.B."/>
            <person name="Miyauchi S."/>
            <person name="Viragh M."/>
            <person name="Kuo A."/>
            <person name="Thoen E."/>
            <person name="Andreopoulos B."/>
            <person name="Lu D."/>
            <person name="Skrede I."/>
            <person name="Drula E."/>
            <person name="Henrissat B."/>
            <person name="Morin E."/>
            <person name="Kohler A."/>
            <person name="Barry K."/>
            <person name="LaButti K."/>
            <person name="Morin E."/>
            <person name="Salamov A."/>
            <person name="Lipzen A."/>
            <person name="Mereny Z."/>
            <person name="Hegedus B."/>
            <person name="Baldrian P."/>
            <person name="Stursova M."/>
            <person name="Weitz H."/>
            <person name="Taylor A."/>
            <person name="Grigoriev I.V."/>
            <person name="Nagy L.G."/>
            <person name="Martin F."/>
            <person name="Kauserud H."/>
        </authorList>
    </citation>
    <scope>NUCLEOTIDE SEQUENCE</scope>
    <source>
        <strain evidence="3">CBHHK182m</strain>
    </source>
</reference>
<sequence length="395" mass="44689">MIGLLFEDKDDDDEYIQGHNAPEVYKDDQEPTQNYTDLGSENNDEQEEEEEEEGTSCHLTPRDSDDQAGFEGPGAHPHNVGPIQDVVQSHRSKNKGSHPLNADKLAHHRRLQQDAPTTLDNGRGEKDIQEAGSDDEEEEEEPTRKRKRRTKRGGSPTPTQQGFYAGEWSQVISLNSFKVQEHPLSSGFFSTKAQIEREAPEWAAQSILEIEDYVELELSPAFCKEYKDDINKMMWMEVSHYRGSAKNDCRAIINQYYDISSGPSGYKSPGEIASNVKALLENLDSSSGKVMTIERIDNMMAPALGKVMELMLWGGENKRGSHVGDAYAHQFEKYTTRHISAAAAVLRCCIEEKKTGYHQNVNLSADNFESFYNTVYDKLEKSRADNDEHWNKMNV</sequence>
<gene>
    <name evidence="3" type="ORF">B0H16DRAFT_1687846</name>
</gene>
<evidence type="ECO:0000256" key="1">
    <source>
        <dbReference type="SAM" id="MobiDB-lite"/>
    </source>
</evidence>
<feature type="region of interest" description="Disordered" evidence="1">
    <location>
        <begin position="1"/>
        <end position="162"/>
    </location>
</feature>
<evidence type="ECO:0000313" key="3">
    <source>
        <dbReference type="EMBL" id="KAJ7763892.1"/>
    </source>
</evidence>